<evidence type="ECO:0000313" key="1">
    <source>
        <dbReference type="EMBL" id="KAJ8108475.1"/>
    </source>
</evidence>
<reference evidence="1" key="1">
    <citation type="submission" date="2022-11" db="EMBL/GenBank/DDBJ databases">
        <title>Genome Sequence of Nemania bipapillata.</title>
        <authorList>
            <person name="Buettner E."/>
        </authorList>
    </citation>
    <scope>NUCLEOTIDE SEQUENCE</scope>
    <source>
        <strain evidence="1">CP14</strain>
    </source>
</reference>
<name>A0ACC2HZN2_9PEZI</name>
<dbReference type="Proteomes" id="UP001153334">
    <property type="component" value="Unassembled WGS sequence"/>
</dbReference>
<comment type="caution">
    <text evidence="1">The sequence shown here is derived from an EMBL/GenBank/DDBJ whole genome shotgun (WGS) entry which is preliminary data.</text>
</comment>
<gene>
    <name evidence="1" type="ORF">ONZ43_g6414</name>
</gene>
<dbReference type="EMBL" id="JAPESX010002281">
    <property type="protein sequence ID" value="KAJ8108475.1"/>
    <property type="molecule type" value="Genomic_DNA"/>
</dbReference>
<protein>
    <submittedName>
        <fullName evidence="1">Uncharacterized protein</fullName>
    </submittedName>
</protein>
<sequence>MRTFTWTPQALAMKAMVSRLPRGATPAETFSTPYLDACVFEEREGGEDLAGSEPPEGWTGPVVTGVLDCGFVVEEKGGEGFVRFVNETVLWRRKDEKPTLLEGTVSRWLHTVMIAWMMVRGVEAVTAPDSGVKVKMT</sequence>
<evidence type="ECO:0000313" key="2">
    <source>
        <dbReference type="Proteomes" id="UP001153334"/>
    </source>
</evidence>
<keyword evidence="2" id="KW-1185">Reference proteome</keyword>
<accession>A0ACC2HZN2</accession>
<proteinExistence type="predicted"/>
<organism evidence="1 2">
    <name type="scientific">Nemania bipapillata</name>
    <dbReference type="NCBI Taxonomy" id="110536"/>
    <lineage>
        <taxon>Eukaryota</taxon>
        <taxon>Fungi</taxon>
        <taxon>Dikarya</taxon>
        <taxon>Ascomycota</taxon>
        <taxon>Pezizomycotina</taxon>
        <taxon>Sordariomycetes</taxon>
        <taxon>Xylariomycetidae</taxon>
        <taxon>Xylariales</taxon>
        <taxon>Xylariaceae</taxon>
        <taxon>Nemania</taxon>
    </lineage>
</organism>